<evidence type="ECO:0000256" key="11">
    <source>
        <dbReference type="ARBA" id="ARBA00022741"/>
    </source>
</evidence>
<dbReference type="GO" id="GO:0004143">
    <property type="term" value="F:ATP-dependent diacylglycerol kinase activity"/>
    <property type="evidence" value="ECO:0007669"/>
    <property type="project" value="UniProtKB-EC"/>
</dbReference>
<dbReference type="Gene3D" id="1.10.287.3610">
    <property type="match status" value="1"/>
</dbReference>
<keyword evidence="17 24" id="KW-0472">Membrane</keyword>
<dbReference type="InterPro" id="IPR000829">
    <property type="entry name" value="DAGK"/>
</dbReference>
<dbReference type="Pfam" id="PF01219">
    <property type="entry name" value="DAGK_prokar"/>
    <property type="match status" value="1"/>
</dbReference>
<keyword evidence="6" id="KW-0444">Lipid biosynthesis</keyword>
<keyword evidence="14 23" id="KW-0460">Magnesium</keyword>
<keyword evidence="18" id="KW-0594">Phospholipid biosynthesis</keyword>
<evidence type="ECO:0000256" key="22">
    <source>
        <dbReference type="PIRSR" id="PIRSR600829-3"/>
    </source>
</evidence>
<keyword evidence="10 23" id="KW-0479">Metal-binding</keyword>
<feature type="binding site" evidence="21">
    <location>
        <begin position="116"/>
        <end position="121"/>
    </location>
    <ligand>
        <name>substrate</name>
    </ligand>
</feature>
<evidence type="ECO:0000256" key="8">
    <source>
        <dbReference type="ARBA" id="ARBA00022679"/>
    </source>
</evidence>
<keyword evidence="11 22" id="KW-0547">Nucleotide-binding</keyword>
<protein>
    <recommendedName>
        <fullName evidence="4 24">Diacylglycerol kinase</fullName>
        <ecNumber evidence="3 24">2.7.1.107</ecNumber>
    </recommendedName>
</protein>
<evidence type="ECO:0000256" key="21">
    <source>
        <dbReference type="PIRSR" id="PIRSR600829-2"/>
    </source>
</evidence>
<keyword evidence="8 24" id="KW-0808">Transferase</keyword>
<dbReference type="PANTHER" id="PTHR34299">
    <property type="entry name" value="DIACYLGLYCEROL KINASE"/>
    <property type="match status" value="1"/>
</dbReference>
<feature type="binding site" evidence="23">
    <location>
        <position position="80"/>
    </location>
    <ligand>
        <name>a divalent metal cation</name>
        <dbReference type="ChEBI" id="CHEBI:60240"/>
    </ligand>
</feature>
<evidence type="ECO:0000256" key="12">
    <source>
        <dbReference type="ARBA" id="ARBA00022777"/>
    </source>
</evidence>
<evidence type="ECO:0000256" key="24">
    <source>
        <dbReference type="RuleBase" id="RU363065"/>
    </source>
</evidence>
<dbReference type="GO" id="GO:0005524">
    <property type="term" value="F:ATP binding"/>
    <property type="evidence" value="ECO:0007669"/>
    <property type="project" value="UniProtKB-KW"/>
</dbReference>
<dbReference type="GO" id="GO:0046872">
    <property type="term" value="F:metal ion binding"/>
    <property type="evidence" value="ECO:0007669"/>
    <property type="project" value="UniProtKB-KW"/>
</dbReference>
<keyword evidence="13 22" id="KW-0067">ATP-binding</keyword>
<feature type="binding site" evidence="22">
    <location>
        <position position="32"/>
    </location>
    <ligand>
        <name>ATP</name>
        <dbReference type="ChEBI" id="CHEBI:30616"/>
    </ligand>
</feature>
<dbReference type="PANTHER" id="PTHR34299:SF1">
    <property type="entry name" value="DIACYLGLYCEROL KINASE"/>
    <property type="match status" value="1"/>
</dbReference>
<evidence type="ECO:0000256" key="23">
    <source>
        <dbReference type="PIRSR" id="PIRSR600829-4"/>
    </source>
</evidence>
<dbReference type="RefSeq" id="WP_179635023.1">
    <property type="nucleotide sequence ID" value="NZ_CAXYYM010000010.1"/>
</dbReference>
<evidence type="ECO:0000256" key="18">
    <source>
        <dbReference type="ARBA" id="ARBA00023209"/>
    </source>
</evidence>
<keyword evidence="7 24" id="KW-0997">Cell inner membrane</keyword>
<name>A0A7Y9QZG6_9BURK</name>
<feature type="binding site" evidence="21">
    <location>
        <begin position="34"/>
        <end position="38"/>
    </location>
    <ligand>
        <name>substrate</name>
    </ligand>
</feature>
<keyword evidence="5" id="KW-1003">Cell membrane</keyword>
<comment type="caution">
    <text evidence="24">Lacks conserved residue(s) required for the propagation of feature annotation.</text>
</comment>
<dbReference type="AlphaFoldDB" id="A0A7Y9QZG6"/>
<comment type="function">
    <text evidence="24">Catalyzes the ATP-dependent phosphorylation of sn-l,2-diacylglycerol (DAG) to phosphatidic acid. Involved in the recycling of diacylglycerol produced as a by-product during membrane-derived oligosaccharide (MDO) biosynthesis.</text>
</comment>
<dbReference type="Proteomes" id="UP000518288">
    <property type="component" value="Unassembled WGS sequence"/>
</dbReference>
<accession>A0A7Y9QZG6</accession>
<proteinExistence type="inferred from homology"/>
<keyword evidence="15 24" id="KW-1133">Transmembrane helix</keyword>
<dbReference type="EC" id="2.7.1.107" evidence="3 24"/>
<comment type="subcellular location">
    <subcellularLocation>
        <location evidence="1 24">Cell inner membrane</location>
        <topology evidence="1 24">Multi-pass membrane protein</topology>
    </subcellularLocation>
</comment>
<keyword evidence="9 24" id="KW-0812">Transmembrane</keyword>
<evidence type="ECO:0000256" key="9">
    <source>
        <dbReference type="ARBA" id="ARBA00022692"/>
    </source>
</evidence>
<evidence type="ECO:0000256" key="19">
    <source>
        <dbReference type="ARBA" id="ARBA00023264"/>
    </source>
</evidence>
<feature type="binding site" evidence="21">
    <location>
        <position position="102"/>
    </location>
    <ligand>
        <name>substrate</name>
    </ligand>
</feature>
<keyword evidence="12 24" id="KW-0418">Kinase</keyword>
<evidence type="ECO:0000256" key="17">
    <source>
        <dbReference type="ARBA" id="ARBA00023136"/>
    </source>
</evidence>
<feature type="transmembrane region" description="Helical" evidence="24">
    <location>
        <begin position="60"/>
        <end position="79"/>
    </location>
</feature>
<evidence type="ECO:0000256" key="14">
    <source>
        <dbReference type="ARBA" id="ARBA00022842"/>
    </source>
</evidence>
<feature type="binding site" evidence="22">
    <location>
        <position position="80"/>
    </location>
    <ligand>
        <name>ATP</name>
        <dbReference type="ChEBI" id="CHEBI:30616"/>
    </ligand>
</feature>
<evidence type="ECO:0000256" key="13">
    <source>
        <dbReference type="ARBA" id="ARBA00022840"/>
    </source>
</evidence>
<dbReference type="InterPro" id="IPR036945">
    <property type="entry name" value="DAGK_sf"/>
</dbReference>
<feature type="active site" description="Proton acceptor" evidence="20">
    <location>
        <position position="73"/>
    </location>
</feature>
<evidence type="ECO:0000256" key="16">
    <source>
        <dbReference type="ARBA" id="ARBA00023098"/>
    </source>
</evidence>
<evidence type="ECO:0000256" key="10">
    <source>
        <dbReference type="ARBA" id="ARBA00022723"/>
    </source>
</evidence>
<evidence type="ECO:0000256" key="7">
    <source>
        <dbReference type="ARBA" id="ARBA00022519"/>
    </source>
</evidence>
<feature type="binding site" evidence="22">
    <location>
        <begin position="89"/>
        <end position="91"/>
    </location>
    <ligand>
        <name>ATP</name>
        <dbReference type="ChEBI" id="CHEBI:30616"/>
    </ligand>
</feature>
<keyword evidence="26" id="KW-1185">Reference proteome</keyword>
<dbReference type="CDD" id="cd14264">
    <property type="entry name" value="DAGK_IM"/>
    <property type="match status" value="1"/>
</dbReference>
<dbReference type="GO" id="GO:0005886">
    <property type="term" value="C:plasma membrane"/>
    <property type="evidence" value="ECO:0007669"/>
    <property type="project" value="UniProtKB-SubCell"/>
</dbReference>
<feature type="binding site" evidence="21">
    <location>
        <position position="13"/>
    </location>
    <ligand>
        <name>substrate</name>
    </ligand>
</feature>
<dbReference type="InterPro" id="IPR033718">
    <property type="entry name" value="DAGK_prok"/>
</dbReference>
<gene>
    <name evidence="25" type="ORF">BDD16_003358</name>
</gene>
<evidence type="ECO:0000256" key="3">
    <source>
        <dbReference type="ARBA" id="ARBA00012133"/>
    </source>
</evidence>
<comment type="catalytic activity">
    <reaction evidence="24">
        <text>a 1,2-diacyl-sn-glycerol + ATP = a 1,2-diacyl-sn-glycero-3-phosphate + ADP + H(+)</text>
        <dbReference type="Rhea" id="RHEA:10272"/>
        <dbReference type="ChEBI" id="CHEBI:15378"/>
        <dbReference type="ChEBI" id="CHEBI:17815"/>
        <dbReference type="ChEBI" id="CHEBI:30616"/>
        <dbReference type="ChEBI" id="CHEBI:58608"/>
        <dbReference type="ChEBI" id="CHEBI:456216"/>
        <dbReference type="EC" id="2.7.1.107"/>
    </reaction>
</comment>
<feature type="binding site" evidence="21">
    <location>
        <position position="73"/>
    </location>
    <ligand>
        <name>substrate</name>
    </ligand>
</feature>
<comment type="cofactor">
    <cofactor evidence="23">
        <name>Mg(2+)</name>
        <dbReference type="ChEBI" id="CHEBI:18420"/>
    </cofactor>
    <text evidence="23">Mn(2+), Zn(2+), Cd(2+) and Co(2+) support activity to lesser extents.</text>
</comment>
<evidence type="ECO:0000313" key="26">
    <source>
        <dbReference type="Proteomes" id="UP000518288"/>
    </source>
</evidence>
<keyword evidence="16 24" id="KW-0443">Lipid metabolism</keyword>
<evidence type="ECO:0000256" key="20">
    <source>
        <dbReference type="PIRSR" id="PIRSR600829-1"/>
    </source>
</evidence>
<feature type="binding site" evidence="22">
    <location>
        <begin position="98"/>
        <end position="99"/>
    </location>
    <ligand>
        <name>ATP</name>
        <dbReference type="ChEBI" id="CHEBI:30616"/>
    </ligand>
</feature>
<evidence type="ECO:0000256" key="4">
    <source>
        <dbReference type="ARBA" id="ARBA00017575"/>
    </source>
</evidence>
<evidence type="ECO:0000313" key="25">
    <source>
        <dbReference type="EMBL" id="NYG34372.1"/>
    </source>
</evidence>
<comment type="caution">
    <text evidence="25">The sequence shown here is derived from an EMBL/GenBank/DDBJ whole genome shotgun (WGS) entry which is preliminary data.</text>
</comment>
<reference evidence="25 26" key="1">
    <citation type="submission" date="2020-07" db="EMBL/GenBank/DDBJ databases">
        <title>Genomic Encyclopedia of Archaeal and Bacterial Type Strains, Phase II (KMG-II): from individual species to whole genera.</title>
        <authorList>
            <person name="Goeker M."/>
        </authorList>
    </citation>
    <scope>NUCLEOTIDE SEQUENCE [LARGE SCALE GENOMIC DNA]</scope>
    <source>
        <strain evidence="25 26">DSM 21226</strain>
    </source>
</reference>
<evidence type="ECO:0000256" key="6">
    <source>
        <dbReference type="ARBA" id="ARBA00022516"/>
    </source>
</evidence>
<comment type="similarity">
    <text evidence="2 24">Belongs to the bacterial diacylglycerol kinase family.</text>
</comment>
<evidence type="ECO:0000256" key="1">
    <source>
        <dbReference type="ARBA" id="ARBA00004429"/>
    </source>
</evidence>
<dbReference type="EMBL" id="JACCFH010000001">
    <property type="protein sequence ID" value="NYG34372.1"/>
    <property type="molecule type" value="Genomic_DNA"/>
</dbReference>
<feature type="transmembrane region" description="Helical" evidence="24">
    <location>
        <begin position="100"/>
        <end position="121"/>
    </location>
</feature>
<organism evidence="25 26">
    <name type="scientific">Sphaerotilus montanus</name>
    <dbReference type="NCBI Taxonomy" id="522889"/>
    <lineage>
        <taxon>Bacteria</taxon>
        <taxon>Pseudomonadati</taxon>
        <taxon>Pseudomonadota</taxon>
        <taxon>Betaproteobacteria</taxon>
        <taxon>Burkholderiales</taxon>
        <taxon>Sphaerotilaceae</taxon>
        <taxon>Sphaerotilus</taxon>
    </lineage>
</organism>
<feature type="binding site" evidence="22">
    <location>
        <position position="13"/>
    </location>
    <ligand>
        <name>ATP</name>
        <dbReference type="ChEBI" id="CHEBI:30616"/>
    </ligand>
</feature>
<dbReference type="PROSITE" id="PS01069">
    <property type="entry name" value="DAGK_PROKAR"/>
    <property type="match status" value="1"/>
</dbReference>
<evidence type="ECO:0000256" key="15">
    <source>
        <dbReference type="ARBA" id="ARBA00022989"/>
    </source>
</evidence>
<keyword evidence="19 24" id="KW-1208">Phospholipid metabolism</keyword>
<evidence type="ECO:0000256" key="5">
    <source>
        <dbReference type="ARBA" id="ARBA00022475"/>
    </source>
</evidence>
<sequence>MSNPHKGRTGLDRIRHAAGYSLDGLCSAYRGESAFRQETWLAVILLPLAFWLGRNWVETALLAGSVVMVLVVELLNSAVEATVDRISFELHELAKRAKDFGSAAVFLSLALTGALWAAALWHRFMA</sequence>
<evidence type="ECO:0000256" key="2">
    <source>
        <dbReference type="ARBA" id="ARBA00005967"/>
    </source>
</evidence>
<feature type="binding site" evidence="22">
    <location>
        <position position="20"/>
    </location>
    <ligand>
        <name>ATP</name>
        <dbReference type="ChEBI" id="CHEBI:30616"/>
    </ligand>
</feature>
<dbReference type="GO" id="GO:0006654">
    <property type="term" value="P:phosphatidic acid biosynthetic process"/>
    <property type="evidence" value="ECO:0007669"/>
    <property type="project" value="InterPro"/>
</dbReference>
<feature type="binding site" evidence="23">
    <location>
        <position position="32"/>
    </location>
    <ligand>
        <name>a divalent metal cation</name>
        <dbReference type="ChEBI" id="CHEBI:60240"/>
    </ligand>
</feature>